<organism evidence="2 3">
    <name type="scientific">Hemiselmis andersenii</name>
    <name type="common">Cryptophyte alga</name>
    <dbReference type="NCBI Taxonomy" id="464988"/>
    <lineage>
        <taxon>Eukaryota</taxon>
        <taxon>Cryptophyceae</taxon>
        <taxon>Cryptomonadales</taxon>
        <taxon>Hemiselmidaceae</taxon>
        <taxon>Hemiselmis</taxon>
    </lineage>
</organism>
<keyword evidence="1" id="KW-1133">Transmembrane helix</keyword>
<evidence type="ECO:0000313" key="2">
    <source>
        <dbReference type="EMBL" id="ABW97891.1"/>
    </source>
</evidence>
<dbReference type="EMBL" id="CP000881">
    <property type="protein sequence ID" value="ABW97891.1"/>
    <property type="molecule type" value="Genomic_DNA"/>
</dbReference>
<dbReference type="RefSeq" id="XP_001712216.1">
    <property type="nucleotide sequence ID" value="XM_001712164.1"/>
</dbReference>
<feature type="transmembrane region" description="Helical" evidence="1">
    <location>
        <begin position="259"/>
        <end position="279"/>
    </location>
</feature>
<evidence type="ECO:0000256" key="1">
    <source>
        <dbReference type="SAM" id="Phobius"/>
    </source>
</evidence>
<dbReference type="Proteomes" id="UP000243127">
    <property type="component" value="Nucleomorph 1"/>
</dbReference>
<protein>
    <submittedName>
        <fullName evidence="2">Uncharacterized protein</fullName>
    </submittedName>
</protein>
<feature type="transmembrane region" description="Helical" evidence="1">
    <location>
        <begin position="233"/>
        <end position="252"/>
    </location>
</feature>
<feature type="transmembrane region" description="Helical" evidence="1">
    <location>
        <begin position="73"/>
        <end position="92"/>
    </location>
</feature>
<reference evidence="2 3" key="1">
    <citation type="journal article" date="2007" name="Proc. Natl. Acad. Sci. U.S.A.">
        <title>Nucleomorph genome of Hemiselmis andersenii reveals complete intron loss and compaction as a driver of protein structure and function.</title>
        <authorList>
            <person name="Lane C.E."/>
            <person name="van den Heuvel K."/>
            <person name="Kozera C."/>
            <person name="Curtis B.A."/>
            <person name="Parsons B.J."/>
            <person name="Bowman S."/>
            <person name="Archibald J.M."/>
        </authorList>
    </citation>
    <scope>NUCLEOTIDE SEQUENCE [LARGE SCALE GENOMIC DNA]</scope>
    <source>
        <strain evidence="2 3">CCMP644</strain>
    </source>
</reference>
<geneLocation type="nucleomorph" evidence="2"/>
<dbReference type="GeneID" id="5739748"/>
<proteinExistence type="predicted"/>
<gene>
    <name evidence="2" type="ORF">HAN_1g46</name>
</gene>
<feature type="transmembrane region" description="Helical" evidence="1">
    <location>
        <begin position="104"/>
        <end position="124"/>
    </location>
</feature>
<feature type="transmembrane region" description="Helical" evidence="1">
    <location>
        <begin position="206"/>
        <end position="227"/>
    </location>
</feature>
<keyword evidence="2" id="KW-0542">Nucleomorph</keyword>
<keyword evidence="1" id="KW-0812">Transmembrane</keyword>
<accession>A9BK58</accession>
<sequence>MPFCFLPQTFPINMSKSNFSKVNAEKIKQYPNSLKIFNSRKISFIPNYFETFGRNQIKTLPKKGKKEKILKNFFSFFVPIFYILFAISKLFLNKGFFPQFKFLYFFENLHFLIFSGLLIFLSVLNFSQKILFSYLYEFNLVGIFCYWLVSHIENLFFFNQRLLMSFFLTFLGNIGIVFFFWNQYKFNWILKNSYSKKVIYFREIRWILTIFSIIKLIIRSRIFFLSISVPNIIYFPPFFVNFSSFLPFERIFCFSKKSLFIKSGGDLLFIFLFLFILIYGGNFFDNYKNRLFFFLEYFKIFKFSSEIKLKKYKQKQNKYESVFLKKDEKNFMYIDNLIIQEYSNHNFSPKKSFNRWNIKKSGINVPFPISLRYNELPFRKKSIKWEIKKK</sequence>
<keyword evidence="1" id="KW-0472">Membrane</keyword>
<name>A9BK58_HEMAN</name>
<feature type="transmembrane region" description="Helical" evidence="1">
    <location>
        <begin position="161"/>
        <end position="181"/>
    </location>
</feature>
<feature type="transmembrane region" description="Helical" evidence="1">
    <location>
        <begin position="131"/>
        <end position="149"/>
    </location>
</feature>
<evidence type="ECO:0000313" key="3">
    <source>
        <dbReference type="Proteomes" id="UP000243127"/>
    </source>
</evidence>
<dbReference type="AlphaFoldDB" id="A9BK58"/>